<proteinExistence type="predicted"/>
<reference evidence="2 3" key="1">
    <citation type="submission" date="2022-05" db="EMBL/GenBank/DDBJ databases">
        <authorList>
            <consortium name="Genoscope - CEA"/>
            <person name="William W."/>
        </authorList>
    </citation>
    <scope>NUCLEOTIDE SEQUENCE [LARGE SCALE GENOMIC DNA]</scope>
</reference>
<organism evidence="2 3">
    <name type="scientific">Pocillopora meandrina</name>
    <dbReference type="NCBI Taxonomy" id="46732"/>
    <lineage>
        <taxon>Eukaryota</taxon>
        <taxon>Metazoa</taxon>
        <taxon>Cnidaria</taxon>
        <taxon>Anthozoa</taxon>
        <taxon>Hexacorallia</taxon>
        <taxon>Scleractinia</taxon>
        <taxon>Astrocoeniina</taxon>
        <taxon>Pocilloporidae</taxon>
        <taxon>Pocillopora</taxon>
    </lineage>
</organism>
<keyword evidence="1" id="KW-1133">Transmembrane helix</keyword>
<dbReference type="Proteomes" id="UP001159428">
    <property type="component" value="Unassembled WGS sequence"/>
</dbReference>
<evidence type="ECO:0000313" key="3">
    <source>
        <dbReference type="Proteomes" id="UP001159428"/>
    </source>
</evidence>
<feature type="transmembrane region" description="Helical" evidence="1">
    <location>
        <begin position="92"/>
        <end position="110"/>
    </location>
</feature>
<evidence type="ECO:0000313" key="2">
    <source>
        <dbReference type="EMBL" id="CAH3123717.1"/>
    </source>
</evidence>
<name>A0AAU9WRN3_9CNID</name>
<comment type="caution">
    <text evidence="2">The sequence shown here is derived from an EMBL/GenBank/DDBJ whole genome shotgun (WGS) entry which is preliminary data.</text>
</comment>
<accession>A0AAU9WRN3</accession>
<keyword evidence="1" id="KW-0472">Membrane</keyword>
<protein>
    <submittedName>
        <fullName evidence="2">Uncharacterized protein</fullName>
    </submittedName>
</protein>
<feature type="non-terminal residue" evidence="2">
    <location>
        <position position="1"/>
    </location>
</feature>
<keyword evidence="3" id="KW-1185">Reference proteome</keyword>
<dbReference type="EMBL" id="CALNXJ010000020">
    <property type="protein sequence ID" value="CAH3123717.1"/>
    <property type="molecule type" value="Genomic_DNA"/>
</dbReference>
<evidence type="ECO:0000256" key="1">
    <source>
        <dbReference type="SAM" id="Phobius"/>
    </source>
</evidence>
<feature type="transmembrane region" description="Helical" evidence="1">
    <location>
        <begin position="65"/>
        <end position="85"/>
    </location>
</feature>
<gene>
    <name evidence="2" type="ORF">PMEA_00011345</name>
</gene>
<dbReference type="AlphaFoldDB" id="A0AAU9WRN3"/>
<keyword evidence="1" id="KW-0812">Transmembrane</keyword>
<sequence>TETWLNNRVCSDCLQIAGYNPIIRLDRHNRMGGGVAFFTNSFGLNSASHLDVPCGVVTGRPTMTIVFSLLISSNIFSCFLIKFVNHRNNIGLLYWEISMLITTLQIHQGIMM</sequence>